<evidence type="ECO:0000256" key="4">
    <source>
        <dbReference type="ARBA" id="ARBA00022692"/>
    </source>
</evidence>
<protein>
    <recommendedName>
        <fullName evidence="14">glucan 1,3-beta-glucosidase</fullName>
        <ecNumber evidence="14">3.2.1.58</ecNumber>
    </recommendedName>
    <alternativeName>
        <fullName evidence="15">Exo-1,3-beta-glucanase D</fullName>
    </alternativeName>
</protein>
<dbReference type="InterPro" id="IPR000772">
    <property type="entry name" value="Ricin_B_lectin"/>
</dbReference>
<keyword evidence="11" id="KW-0961">Cell wall biogenesis/degradation</keyword>
<keyword evidence="7" id="KW-1133">Transmembrane helix</keyword>
<keyword evidence="3" id="KW-1003">Cell membrane</keyword>
<dbReference type="Gene3D" id="3.20.20.80">
    <property type="entry name" value="Glycosidases"/>
    <property type="match status" value="1"/>
</dbReference>
<keyword evidence="22" id="KW-1185">Reference proteome</keyword>
<dbReference type="PANTHER" id="PTHR31297">
    <property type="entry name" value="GLUCAN ENDO-1,6-BETA-GLUCOSIDASE B"/>
    <property type="match status" value="1"/>
</dbReference>
<sequence>MRSAFLLLALVVAVVSGHIQVDIRSRKVPLRGVNLGGWLVAEDWMTQDAPIWSNVPANASALGEYHAMQTLGHRGQAAFDKHRSTFITEADVAAVATTKFNTVRVPVGYWLQDCSKVHDERYRRECNGFAKHSLQYLDALVNKWALKHNVAVLISLHGAPGSQNGKDHSGVVDGIQWGDNASVQATKDFAHFLVERYQHAPAFLGLGLLNEPSVDLDLKTLVKYYADVYHDIRSFSDCILVMMPQLQLQLTGQLEDLDRSYTNVWVEWHPYLIWGYEEYDEDDLMNAEGIDALAKAIRKWKGHPLLFGEWSFVTPGSTFSTNTALAPFVHKLLDTMNEAGVGWTYWTWKVAGDTMGYQNKWSIRNLLHRLPAANAPLASFKPLQKAKTLHFQSGDALTVTSSLLASDPSWIAFFGPPPSEPWTYNSVTKQLVSGLTGLCLDASYGTNSAYSSAAVKGYKCDPINYNQKWNFERDQLVYVSNRQCLTSEGNTSMTLKHCTSGAPSQTLKSNASSTPGAEANITEAPVRIFINATGARMVWYRNASVQFHSRKYPTDDGLWLQKGDLLVHTTTEKCLQSDFDAAMVSLGDCDEHDASFHWTYDAKSMHWKQEVDDVTYCLDARRPTKPRLTKCSAVAAQRFTLRNA</sequence>
<dbReference type="EMBL" id="JNBR01001427">
    <property type="protein sequence ID" value="OQR87696.1"/>
    <property type="molecule type" value="Genomic_DNA"/>
</dbReference>
<dbReference type="GO" id="GO:0071555">
    <property type="term" value="P:cell wall organization"/>
    <property type="evidence" value="ECO:0007669"/>
    <property type="project" value="UniProtKB-KW"/>
</dbReference>
<evidence type="ECO:0000256" key="5">
    <source>
        <dbReference type="ARBA" id="ARBA00022801"/>
    </source>
</evidence>
<evidence type="ECO:0000256" key="13">
    <source>
        <dbReference type="ARBA" id="ARBA00037126"/>
    </source>
</evidence>
<feature type="chain" id="PRO_5002026868" description="glucan 1,3-beta-glucosidase" evidence="17">
    <location>
        <begin position="18"/>
        <end position="644"/>
    </location>
</feature>
<comment type="function">
    <text evidence="13">Glucosidase involved in the degradation of cellulosic biomass. Active on lichenan.</text>
</comment>
<keyword evidence="8" id="KW-0472">Membrane</keyword>
<dbReference type="InterPro" id="IPR050386">
    <property type="entry name" value="Glycosyl_hydrolase_5"/>
</dbReference>
<dbReference type="Pfam" id="PF00150">
    <property type="entry name" value="Cellulase"/>
    <property type="match status" value="1"/>
</dbReference>
<dbReference type="InterPro" id="IPR017853">
    <property type="entry name" value="GH"/>
</dbReference>
<evidence type="ECO:0000259" key="18">
    <source>
        <dbReference type="Pfam" id="PF00150"/>
    </source>
</evidence>
<comment type="subcellular location">
    <subcellularLocation>
        <location evidence="1">Cell membrane</location>
        <topology evidence="1">Single-pass type II membrane protein</topology>
    </subcellularLocation>
</comment>
<accession>A0A0A7CNQ9</accession>
<evidence type="ECO:0000256" key="11">
    <source>
        <dbReference type="ARBA" id="ARBA00023316"/>
    </source>
</evidence>
<dbReference type="Pfam" id="PF00652">
    <property type="entry name" value="Ricin_B_lectin"/>
    <property type="match status" value="1"/>
</dbReference>
<keyword evidence="17" id="KW-0732">Signal</keyword>
<gene>
    <name evidence="21" type="ORF">ACHHYP_08187</name>
</gene>
<dbReference type="InterPro" id="IPR001547">
    <property type="entry name" value="Glyco_hydro_5"/>
</dbReference>
<feature type="domain" description="Glycoside hydrolase family 5" evidence="18">
    <location>
        <begin position="87"/>
        <end position="350"/>
    </location>
</feature>
<dbReference type="GO" id="GO:0009251">
    <property type="term" value="P:glucan catabolic process"/>
    <property type="evidence" value="ECO:0007669"/>
    <property type="project" value="TreeGrafter"/>
</dbReference>
<dbReference type="GO" id="GO:0005576">
    <property type="term" value="C:extracellular region"/>
    <property type="evidence" value="ECO:0007669"/>
    <property type="project" value="TreeGrafter"/>
</dbReference>
<evidence type="ECO:0000256" key="8">
    <source>
        <dbReference type="ARBA" id="ARBA00023136"/>
    </source>
</evidence>
<keyword evidence="10 16" id="KW-0326">Glycosidase</keyword>
<evidence type="ECO:0000256" key="7">
    <source>
        <dbReference type="ARBA" id="ARBA00022989"/>
    </source>
</evidence>
<organism evidence="20">
    <name type="scientific">Achlya hypogyna</name>
    <name type="common">Oomycete</name>
    <name type="synonym">Protoachlya hypogyna</name>
    <dbReference type="NCBI Taxonomy" id="1202772"/>
    <lineage>
        <taxon>Eukaryota</taxon>
        <taxon>Sar</taxon>
        <taxon>Stramenopiles</taxon>
        <taxon>Oomycota</taxon>
        <taxon>Saprolegniomycetes</taxon>
        <taxon>Saprolegniales</taxon>
        <taxon>Achlyaceae</taxon>
        <taxon>Achlya</taxon>
    </lineage>
</organism>
<evidence type="ECO:0000313" key="20">
    <source>
        <dbReference type="EMBL" id="AIG56138.1"/>
    </source>
</evidence>
<evidence type="ECO:0000256" key="12">
    <source>
        <dbReference type="ARBA" id="ARBA00036824"/>
    </source>
</evidence>
<evidence type="ECO:0000256" key="15">
    <source>
        <dbReference type="ARBA" id="ARBA00041260"/>
    </source>
</evidence>
<feature type="signal peptide" evidence="17">
    <location>
        <begin position="1"/>
        <end position="17"/>
    </location>
</feature>
<evidence type="ECO:0000256" key="17">
    <source>
        <dbReference type="SAM" id="SignalP"/>
    </source>
</evidence>
<dbReference type="PANTHER" id="PTHR31297:SF34">
    <property type="entry name" value="GLUCAN 1,3-BETA-GLUCOSIDASE 2"/>
    <property type="match status" value="1"/>
</dbReference>
<evidence type="ECO:0000256" key="2">
    <source>
        <dbReference type="ARBA" id="ARBA00005641"/>
    </source>
</evidence>
<keyword evidence="4" id="KW-0812">Transmembrane</keyword>
<dbReference type="EMBL" id="KM038677">
    <property type="protein sequence ID" value="AIG56138.1"/>
    <property type="molecule type" value="Genomic_DNA"/>
</dbReference>
<dbReference type="EC" id="3.2.1.58" evidence="14"/>
<dbReference type="STRING" id="1202772.A0A0A7CNQ9"/>
<dbReference type="AlphaFoldDB" id="A0A0A7CNQ9"/>
<comment type="catalytic activity">
    <reaction evidence="12">
        <text>Successive hydrolysis of beta-D-glucose units from the non-reducing ends of (1-&gt;3)-beta-D-glucans, releasing alpha-glucose.</text>
        <dbReference type="EC" id="3.2.1.58"/>
    </reaction>
</comment>
<dbReference type="GO" id="GO:0005886">
    <property type="term" value="C:plasma membrane"/>
    <property type="evidence" value="ECO:0007669"/>
    <property type="project" value="UniProtKB-SubCell"/>
</dbReference>
<dbReference type="Proteomes" id="UP000243579">
    <property type="component" value="Unassembled WGS sequence"/>
</dbReference>
<dbReference type="OrthoDB" id="62120at2759"/>
<dbReference type="PROSITE" id="PS50231">
    <property type="entry name" value="RICIN_B_LECTIN"/>
    <property type="match status" value="2"/>
</dbReference>
<evidence type="ECO:0000256" key="1">
    <source>
        <dbReference type="ARBA" id="ARBA00004401"/>
    </source>
</evidence>
<keyword evidence="5 16" id="KW-0378">Hydrolase</keyword>
<evidence type="ECO:0000256" key="14">
    <source>
        <dbReference type="ARBA" id="ARBA00038929"/>
    </source>
</evidence>
<dbReference type="SUPFAM" id="SSF51445">
    <property type="entry name" value="(Trans)glycosidases"/>
    <property type="match status" value="1"/>
</dbReference>
<evidence type="ECO:0000313" key="21">
    <source>
        <dbReference type="EMBL" id="OQR87696.1"/>
    </source>
</evidence>
<keyword evidence="9" id="KW-0325">Glycoprotein</keyword>
<proteinExistence type="inferred from homology"/>
<dbReference type="InterPro" id="IPR035992">
    <property type="entry name" value="Ricin_B-like_lectins"/>
</dbReference>
<evidence type="ECO:0000256" key="3">
    <source>
        <dbReference type="ARBA" id="ARBA00022475"/>
    </source>
</evidence>
<evidence type="ECO:0000259" key="19">
    <source>
        <dbReference type="Pfam" id="PF00652"/>
    </source>
</evidence>
<name>A0A0A7CNQ9_ACHHY</name>
<dbReference type="SUPFAM" id="SSF50370">
    <property type="entry name" value="Ricin B-like lectins"/>
    <property type="match status" value="2"/>
</dbReference>
<dbReference type="Gene3D" id="2.80.10.50">
    <property type="match status" value="2"/>
</dbReference>
<evidence type="ECO:0000313" key="22">
    <source>
        <dbReference type="Proteomes" id="UP000243579"/>
    </source>
</evidence>
<dbReference type="GO" id="GO:0004338">
    <property type="term" value="F:glucan exo-1,3-beta-glucosidase activity"/>
    <property type="evidence" value="ECO:0007669"/>
    <property type="project" value="UniProtKB-EC"/>
</dbReference>
<dbReference type="GO" id="GO:0009986">
    <property type="term" value="C:cell surface"/>
    <property type="evidence" value="ECO:0007669"/>
    <property type="project" value="TreeGrafter"/>
</dbReference>
<evidence type="ECO:0000256" key="16">
    <source>
        <dbReference type="RuleBase" id="RU361153"/>
    </source>
</evidence>
<evidence type="ECO:0000256" key="9">
    <source>
        <dbReference type="ARBA" id="ARBA00023180"/>
    </source>
</evidence>
<feature type="domain" description="Ricin B lectin" evidence="19">
    <location>
        <begin position="422"/>
        <end position="505"/>
    </location>
</feature>
<evidence type="ECO:0000256" key="10">
    <source>
        <dbReference type="ARBA" id="ARBA00023295"/>
    </source>
</evidence>
<keyword evidence="6" id="KW-0735">Signal-anchor</keyword>
<reference evidence="20 22" key="1">
    <citation type="journal article" date="2014" name="Genome Biol. Evol.">
        <title>The secreted proteins of Achlya hypogyna and Thraustotheca clavata identify the ancestral oomycete secretome and reveal gene acquisitions by horizontal gene transfer.</title>
        <authorList>
            <person name="Misner I."/>
            <person name="Blouin N."/>
            <person name="Leonard G."/>
            <person name="Richards T.A."/>
            <person name="Lane C.E."/>
        </authorList>
    </citation>
    <scope>NUCLEOTIDE SEQUENCE</scope>
    <source>
        <strain evidence="20 22">ATCC 48635</strain>
    </source>
</reference>
<evidence type="ECO:0000256" key="6">
    <source>
        <dbReference type="ARBA" id="ARBA00022968"/>
    </source>
</evidence>
<comment type="similarity">
    <text evidence="2 16">Belongs to the glycosyl hydrolase 5 (cellulase A) family.</text>
</comment>